<gene>
    <name evidence="1" type="ORF">BQ8794_60073</name>
</gene>
<organism evidence="1 2">
    <name type="scientific">Mesorhizobium prunaredense</name>
    <dbReference type="NCBI Taxonomy" id="1631249"/>
    <lineage>
        <taxon>Bacteria</taxon>
        <taxon>Pseudomonadati</taxon>
        <taxon>Pseudomonadota</taxon>
        <taxon>Alphaproteobacteria</taxon>
        <taxon>Hyphomicrobiales</taxon>
        <taxon>Phyllobacteriaceae</taxon>
        <taxon>Mesorhizobium</taxon>
    </lineage>
</organism>
<protein>
    <submittedName>
        <fullName evidence="1">Uncharacterized protein</fullName>
    </submittedName>
</protein>
<proteinExistence type="predicted"/>
<dbReference type="STRING" id="1631249.BQ8794_60073"/>
<dbReference type="EMBL" id="FTPD01000056">
    <property type="protein sequence ID" value="SIT58764.1"/>
    <property type="molecule type" value="Genomic_DNA"/>
</dbReference>
<dbReference type="AlphaFoldDB" id="A0A1R3VIR6"/>
<keyword evidence="2" id="KW-1185">Reference proteome</keyword>
<accession>A0A1R3VIR6</accession>
<sequence length="59" mass="6971">MAGPAWLLYQDRDRVLFRRRKPDGLLERVRTYLRPRRSFSRSLRLSDRAGTAGREVPAQ</sequence>
<evidence type="ECO:0000313" key="1">
    <source>
        <dbReference type="EMBL" id="SIT58764.1"/>
    </source>
</evidence>
<evidence type="ECO:0000313" key="2">
    <source>
        <dbReference type="Proteomes" id="UP000188388"/>
    </source>
</evidence>
<name>A0A1R3VIR6_9HYPH</name>
<dbReference type="Proteomes" id="UP000188388">
    <property type="component" value="Unassembled WGS sequence"/>
</dbReference>
<reference evidence="2" key="1">
    <citation type="submission" date="2017-01" db="EMBL/GenBank/DDBJ databases">
        <authorList>
            <person name="Brunel B."/>
        </authorList>
    </citation>
    <scope>NUCLEOTIDE SEQUENCE [LARGE SCALE GENOMIC DNA]</scope>
</reference>